<dbReference type="EMBL" id="CAJNOK010007380">
    <property type="protein sequence ID" value="CAF1032651.1"/>
    <property type="molecule type" value="Genomic_DNA"/>
</dbReference>
<keyword evidence="1" id="KW-0472">Membrane</keyword>
<evidence type="ECO:0000313" key="4">
    <source>
        <dbReference type="EMBL" id="CAF3800920.1"/>
    </source>
</evidence>
<dbReference type="EMBL" id="CAJOBA010007390">
    <property type="protein sequence ID" value="CAF3800920.1"/>
    <property type="molecule type" value="Genomic_DNA"/>
</dbReference>
<proteinExistence type="predicted"/>
<evidence type="ECO:0000256" key="1">
    <source>
        <dbReference type="SAM" id="Phobius"/>
    </source>
</evidence>
<dbReference type="Pfam" id="PF23741">
    <property type="entry name" value="DUF7164"/>
    <property type="match status" value="1"/>
</dbReference>
<feature type="domain" description="DUF7164" evidence="2">
    <location>
        <begin position="61"/>
        <end position="434"/>
    </location>
</feature>
<keyword evidence="1" id="KW-0812">Transmembrane</keyword>
<organism evidence="4 5">
    <name type="scientific">Didymodactylos carnosus</name>
    <dbReference type="NCBI Taxonomy" id="1234261"/>
    <lineage>
        <taxon>Eukaryota</taxon>
        <taxon>Metazoa</taxon>
        <taxon>Spiralia</taxon>
        <taxon>Gnathifera</taxon>
        <taxon>Rotifera</taxon>
        <taxon>Eurotatoria</taxon>
        <taxon>Bdelloidea</taxon>
        <taxon>Philodinida</taxon>
        <taxon>Philodinidae</taxon>
        <taxon>Didymodactylos</taxon>
    </lineage>
</organism>
<dbReference type="Proteomes" id="UP000677228">
    <property type="component" value="Unassembled WGS sequence"/>
</dbReference>
<dbReference type="Proteomes" id="UP000682733">
    <property type="component" value="Unassembled WGS sequence"/>
</dbReference>
<evidence type="ECO:0000313" key="5">
    <source>
        <dbReference type="Proteomes" id="UP000682733"/>
    </source>
</evidence>
<sequence>MWNRLRKSTYLLLSTVALSFIVLFVYEPFQLVHRFYKHKVNDLSLSRIVENAKPLKQSSETNVIIRAILIYYPHEQEQSYLPEVRWLSRSWLEMMLDEPKEWRTDLIIFTYQFSAAFKSLNCINEIRKDVNEPPRCRIMFYMPIASRNESVMKTVFDYQNNELKIPNIFDRNTFNNERSSSLYKNLKTYAYIDSINCLVEGYTAFKMYDYVLRADTDIFLTRNFSNYIPENSSILVGLGGYGTDYNRRKLRRIARDMNLMYKNMSGMGSTWLGPPYSAYLIANLTLDCMLYLAINEFSAPERDGKVGTILWPDWHFGVLLLYGQHLAINHLVIANNLKVIIANEMLDQSTTNNQSNDMKQNLRLVLHCWHTHLPFSKFEFKAGKYNHIDPRSLITETSAQSYAMRMSLESRIMSLDELGRQISNVKKIKQVNQQMTMVTHIIGDISS</sequence>
<reference evidence="4" key="1">
    <citation type="submission" date="2021-02" db="EMBL/GenBank/DDBJ databases">
        <authorList>
            <person name="Nowell W R."/>
        </authorList>
    </citation>
    <scope>NUCLEOTIDE SEQUENCE</scope>
</reference>
<gene>
    <name evidence="3" type="ORF">OVA965_LOCUS16071</name>
    <name evidence="4" type="ORF">TMI583_LOCUS16080</name>
</gene>
<evidence type="ECO:0000259" key="2">
    <source>
        <dbReference type="Pfam" id="PF23741"/>
    </source>
</evidence>
<evidence type="ECO:0000313" key="3">
    <source>
        <dbReference type="EMBL" id="CAF1032651.1"/>
    </source>
</evidence>
<protein>
    <recommendedName>
        <fullName evidence="2">DUF7164 domain-containing protein</fullName>
    </recommendedName>
</protein>
<comment type="caution">
    <text evidence="4">The sequence shown here is derived from an EMBL/GenBank/DDBJ whole genome shotgun (WGS) entry which is preliminary data.</text>
</comment>
<dbReference type="InterPro" id="IPR055588">
    <property type="entry name" value="DUF7164"/>
</dbReference>
<accession>A0A8S2J9H1</accession>
<feature type="transmembrane region" description="Helical" evidence="1">
    <location>
        <begin position="9"/>
        <end position="26"/>
    </location>
</feature>
<dbReference type="AlphaFoldDB" id="A0A8S2J9H1"/>
<name>A0A8S2J9H1_9BILA</name>
<keyword evidence="1" id="KW-1133">Transmembrane helix</keyword>